<dbReference type="AlphaFoldDB" id="A0AAD7M7Y3"/>
<feature type="compositionally biased region" description="Basic and acidic residues" evidence="1">
    <location>
        <begin position="294"/>
        <end position="306"/>
    </location>
</feature>
<dbReference type="EMBL" id="JARKIE010000008">
    <property type="protein sequence ID" value="KAJ7705316.1"/>
    <property type="molecule type" value="Genomic_DNA"/>
</dbReference>
<feature type="region of interest" description="Disordered" evidence="1">
    <location>
        <begin position="278"/>
        <end position="306"/>
    </location>
</feature>
<proteinExistence type="predicted"/>
<organism evidence="2 3">
    <name type="scientific">Mycena rosella</name>
    <name type="common">Pink bonnet</name>
    <name type="synonym">Agaricus rosellus</name>
    <dbReference type="NCBI Taxonomy" id="1033263"/>
    <lineage>
        <taxon>Eukaryota</taxon>
        <taxon>Fungi</taxon>
        <taxon>Dikarya</taxon>
        <taxon>Basidiomycota</taxon>
        <taxon>Agaricomycotina</taxon>
        <taxon>Agaricomycetes</taxon>
        <taxon>Agaricomycetidae</taxon>
        <taxon>Agaricales</taxon>
        <taxon>Marasmiineae</taxon>
        <taxon>Mycenaceae</taxon>
        <taxon>Mycena</taxon>
    </lineage>
</organism>
<keyword evidence="3" id="KW-1185">Reference proteome</keyword>
<evidence type="ECO:0000256" key="1">
    <source>
        <dbReference type="SAM" id="MobiDB-lite"/>
    </source>
</evidence>
<comment type="caution">
    <text evidence="2">The sequence shown here is derived from an EMBL/GenBank/DDBJ whole genome shotgun (WGS) entry which is preliminary data.</text>
</comment>
<protein>
    <submittedName>
        <fullName evidence="2">Uncharacterized protein</fullName>
    </submittedName>
</protein>
<feature type="compositionally biased region" description="Basic residues" evidence="1">
    <location>
        <begin position="193"/>
        <end position="212"/>
    </location>
</feature>
<reference evidence="2" key="1">
    <citation type="submission" date="2023-03" db="EMBL/GenBank/DDBJ databases">
        <title>Massive genome expansion in bonnet fungi (Mycena s.s.) driven by repeated elements and novel gene families across ecological guilds.</title>
        <authorList>
            <consortium name="Lawrence Berkeley National Laboratory"/>
            <person name="Harder C.B."/>
            <person name="Miyauchi S."/>
            <person name="Viragh M."/>
            <person name="Kuo A."/>
            <person name="Thoen E."/>
            <person name="Andreopoulos B."/>
            <person name="Lu D."/>
            <person name="Skrede I."/>
            <person name="Drula E."/>
            <person name="Henrissat B."/>
            <person name="Morin E."/>
            <person name="Kohler A."/>
            <person name="Barry K."/>
            <person name="LaButti K."/>
            <person name="Morin E."/>
            <person name="Salamov A."/>
            <person name="Lipzen A."/>
            <person name="Mereny Z."/>
            <person name="Hegedus B."/>
            <person name="Baldrian P."/>
            <person name="Stursova M."/>
            <person name="Weitz H."/>
            <person name="Taylor A."/>
            <person name="Grigoriev I.V."/>
            <person name="Nagy L.G."/>
            <person name="Martin F."/>
            <person name="Kauserud H."/>
        </authorList>
    </citation>
    <scope>NUCLEOTIDE SEQUENCE</scope>
    <source>
        <strain evidence="2">CBHHK067</strain>
    </source>
</reference>
<evidence type="ECO:0000313" key="3">
    <source>
        <dbReference type="Proteomes" id="UP001221757"/>
    </source>
</evidence>
<accession>A0AAD7M7Y3</accession>
<name>A0AAD7M7Y3_MYCRO</name>
<feature type="region of interest" description="Disordered" evidence="1">
    <location>
        <begin position="187"/>
        <end position="212"/>
    </location>
</feature>
<sequence length="306" mass="34434">MIPGASITRATLSWLDSEARNPSASLKTQAFALAMYHIIIIVDGRRGDTIVVQHLETSVLGELVEAPIKISRDSNRIRTSNFDITSLYPRRNRTNGTGPARVSIYTTAPRDGRGSLFVLFRVAGGLCWHRCTSTINLTLGDGVFLSCLENWVEVVSYKQTLQHFSLVPRVFDRTGFQLVHRRQVPASRPSPRMCHRGHHISFPRRSPRRGGRVPRALPALSFFGSDRRDADVDRAQKTVRCEILKLKDPESSRVLKDVEFLDRKQFAVLEELRTLAGSAFPKDSLPSPPLDPWSDGRHPSSESRKR</sequence>
<gene>
    <name evidence="2" type="ORF">B0H17DRAFT_664980</name>
</gene>
<evidence type="ECO:0000313" key="2">
    <source>
        <dbReference type="EMBL" id="KAJ7705316.1"/>
    </source>
</evidence>
<dbReference type="Proteomes" id="UP001221757">
    <property type="component" value="Unassembled WGS sequence"/>
</dbReference>